<dbReference type="PANTHER" id="PTHR28055">
    <property type="entry name" value="ALTERED INHERITANCE OF MITOCHONDRIA PROTEIN 41, MITOCHONDRIAL"/>
    <property type="match status" value="1"/>
</dbReference>
<accession>A0A2M7CHJ4</accession>
<name>A0A2M7CHJ4_9BACT</name>
<dbReference type="InterPro" id="IPR023168">
    <property type="entry name" value="GatB_Yqey_C_2"/>
</dbReference>
<evidence type="ECO:0000313" key="2">
    <source>
        <dbReference type="Proteomes" id="UP000229966"/>
    </source>
</evidence>
<dbReference type="GO" id="GO:0016884">
    <property type="term" value="F:carbon-nitrogen ligase activity, with glutamine as amido-N-donor"/>
    <property type="evidence" value="ECO:0007669"/>
    <property type="project" value="InterPro"/>
</dbReference>
<dbReference type="Gene3D" id="1.10.10.410">
    <property type="match status" value="1"/>
</dbReference>
<gene>
    <name evidence="1" type="ORF">COS38_03470</name>
</gene>
<protein>
    <submittedName>
        <fullName evidence="1">Glutamyl-tRNA amidotransferase</fullName>
    </submittedName>
</protein>
<dbReference type="InterPro" id="IPR003789">
    <property type="entry name" value="Asn/Gln_tRNA_amidoTrase-B-like"/>
</dbReference>
<dbReference type="InterPro" id="IPR019004">
    <property type="entry name" value="YqeY/Aim41"/>
</dbReference>
<dbReference type="Pfam" id="PF09424">
    <property type="entry name" value="YqeY"/>
    <property type="match status" value="1"/>
</dbReference>
<comment type="caution">
    <text evidence="1">The sequence shown here is derived from an EMBL/GenBank/DDBJ whole genome shotgun (WGS) entry which is preliminary data.</text>
</comment>
<dbReference type="PANTHER" id="PTHR28055:SF1">
    <property type="entry name" value="ALTERED INHERITANCE OF MITOCHONDRIA PROTEIN 41, MITOCHONDRIAL"/>
    <property type="match status" value="1"/>
</dbReference>
<evidence type="ECO:0000313" key="1">
    <source>
        <dbReference type="EMBL" id="PIV25097.1"/>
    </source>
</evidence>
<dbReference type="Proteomes" id="UP000229966">
    <property type="component" value="Unassembled WGS sequence"/>
</dbReference>
<dbReference type="AlphaFoldDB" id="A0A2M7CHJ4"/>
<dbReference type="InterPro" id="IPR042184">
    <property type="entry name" value="YqeY/Aim41_N"/>
</dbReference>
<sequence>MSLKQQIEIEFISALKAKNATLVSTLRMLKSAITNKEKQTGEEIDDAQILKTIEQEIKKRQESQKMYKQAGRDESAQKEQDELEILKNYLPEEMPIDELEKIIDEMVAKLDAKDIKDMGKVMGAVMAQTAGRASGDKIAQLVKTKLNA</sequence>
<dbReference type="GO" id="GO:0016740">
    <property type="term" value="F:transferase activity"/>
    <property type="evidence" value="ECO:0007669"/>
    <property type="project" value="UniProtKB-KW"/>
</dbReference>
<proteinExistence type="predicted"/>
<dbReference type="Gene3D" id="1.10.1510.10">
    <property type="entry name" value="Uncharacterised protein YqeY/AIM41 PF09424, N-terminal domain"/>
    <property type="match status" value="1"/>
</dbReference>
<dbReference type="SUPFAM" id="SSF89095">
    <property type="entry name" value="GatB/YqeY motif"/>
    <property type="match status" value="1"/>
</dbReference>
<reference evidence="2" key="1">
    <citation type="submission" date="2017-09" db="EMBL/GenBank/DDBJ databases">
        <title>Depth-based differentiation of microbial function through sediment-hosted aquifers and enrichment of novel symbionts in the deep terrestrial subsurface.</title>
        <authorList>
            <person name="Probst A.J."/>
            <person name="Ladd B."/>
            <person name="Jarett J.K."/>
            <person name="Geller-Mcgrath D.E."/>
            <person name="Sieber C.M.K."/>
            <person name="Emerson J.B."/>
            <person name="Anantharaman K."/>
            <person name="Thomas B.C."/>
            <person name="Malmstrom R."/>
            <person name="Stieglmeier M."/>
            <person name="Klingl A."/>
            <person name="Woyke T."/>
            <person name="Ryan C.M."/>
            <person name="Banfield J.F."/>
        </authorList>
    </citation>
    <scope>NUCLEOTIDE SEQUENCE [LARGE SCALE GENOMIC DNA]</scope>
</reference>
<dbReference type="EMBL" id="PEUM01000099">
    <property type="protein sequence ID" value="PIV25097.1"/>
    <property type="molecule type" value="Genomic_DNA"/>
</dbReference>
<organism evidence="1 2">
    <name type="scientific">Candidatus Berkelbacteria bacterium CG03_land_8_20_14_0_80_40_36</name>
    <dbReference type="NCBI Taxonomy" id="1974509"/>
    <lineage>
        <taxon>Bacteria</taxon>
        <taxon>Candidatus Berkelbacteria</taxon>
    </lineage>
</organism>
<keyword evidence="1" id="KW-0808">Transferase</keyword>